<name>A0A8H6ZHD6_9AGAR</name>
<organism evidence="1 2">
    <name type="scientific">Mycena sanguinolenta</name>
    <dbReference type="NCBI Taxonomy" id="230812"/>
    <lineage>
        <taxon>Eukaryota</taxon>
        <taxon>Fungi</taxon>
        <taxon>Dikarya</taxon>
        <taxon>Basidiomycota</taxon>
        <taxon>Agaricomycotina</taxon>
        <taxon>Agaricomycetes</taxon>
        <taxon>Agaricomycetidae</taxon>
        <taxon>Agaricales</taxon>
        <taxon>Marasmiineae</taxon>
        <taxon>Mycenaceae</taxon>
        <taxon>Mycena</taxon>
    </lineage>
</organism>
<protein>
    <submittedName>
        <fullName evidence="1">Uncharacterized protein</fullName>
    </submittedName>
</protein>
<gene>
    <name evidence="1" type="ORF">MSAN_00449100</name>
</gene>
<dbReference type="OrthoDB" id="3265564at2759"/>
<dbReference type="Proteomes" id="UP000623467">
    <property type="component" value="Unassembled WGS sequence"/>
</dbReference>
<accession>A0A8H6ZHD6</accession>
<reference evidence="1" key="1">
    <citation type="submission" date="2020-05" db="EMBL/GenBank/DDBJ databases">
        <title>Mycena genomes resolve the evolution of fungal bioluminescence.</title>
        <authorList>
            <person name="Tsai I.J."/>
        </authorList>
    </citation>
    <scope>NUCLEOTIDE SEQUENCE</scope>
    <source>
        <strain evidence="1">160909Yilan</strain>
    </source>
</reference>
<keyword evidence="2" id="KW-1185">Reference proteome</keyword>
<dbReference type="AlphaFoldDB" id="A0A8H6ZHD6"/>
<comment type="caution">
    <text evidence="1">The sequence shown here is derived from an EMBL/GenBank/DDBJ whole genome shotgun (WGS) entry which is preliminary data.</text>
</comment>
<sequence length="251" mass="26095">MFYARLPWQRRFSRHYLRFSECYKFHGLPLLSLIRLSFPHPSLTNKSQLVFQTTHYPLTMPSFTQVTALAAVAFAAFTNAAPVVRADPTPLPAIFTQMVSDLTPVTSALSSIDSSNATEAVVGPLTNQVTTILTGAVSEISALAGSPLSTILSTADGVISVTDAANLLAPVLTMVYGAAQDVLNVVDSSPAASVITPLLNEAIGALDPVLSTAAPLVDGLFAALAPIVGPVVNTLNGLGLGPVVSLLGSLI</sequence>
<dbReference type="EMBL" id="JACAZH010000002">
    <property type="protein sequence ID" value="KAF7375605.1"/>
    <property type="molecule type" value="Genomic_DNA"/>
</dbReference>
<proteinExistence type="predicted"/>
<evidence type="ECO:0000313" key="2">
    <source>
        <dbReference type="Proteomes" id="UP000623467"/>
    </source>
</evidence>
<evidence type="ECO:0000313" key="1">
    <source>
        <dbReference type="EMBL" id="KAF7375605.1"/>
    </source>
</evidence>